<dbReference type="GO" id="GO:0071014">
    <property type="term" value="C:post-mRNA release spliceosomal complex"/>
    <property type="evidence" value="ECO:0007669"/>
    <property type="project" value="TreeGrafter"/>
</dbReference>
<evidence type="ECO:0000256" key="1">
    <source>
        <dbReference type="SAM" id="MobiDB-lite"/>
    </source>
</evidence>
<organism evidence="2 3">
    <name type="scientific">Heliocybe sulcata</name>
    <dbReference type="NCBI Taxonomy" id="5364"/>
    <lineage>
        <taxon>Eukaryota</taxon>
        <taxon>Fungi</taxon>
        <taxon>Dikarya</taxon>
        <taxon>Basidiomycota</taxon>
        <taxon>Agaricomycotina</taxon>
        <taxon>Agaricomycetes</taxon>
        <taxon>Gloeophyllales</taxon>
        <taxon>Gloeophyllaceae</taxon>
        <taxon>Heliocybe</taxon>
    </lineage>
</organism>
<evidence type="ECO:0000313" key="2">
    <source>
        <dbReference type="EMBL" id="TFK54640.1"/>
    </source>
</evidence>
<dbReference type="Proteomes" id="UP000305948">
    <property type="component" value="Unassembled WGS sequence"/>
</dbReference>
<keyword evidence="3" id="KW-1185">Reference proteome</keyword>
<sequence>MASIPSPTAPVKVLTVGPAVGAVGELFAKIKSINDKHGPFDLAICTGDFFGPPRTEEMQVDVTLEDDVDKLLDGKLEAPLECLVMQGEYALPERVIEKIHKAGGALSKNVFVLQKYSVMTTAHGLRIACLGGTYDVTQYGSDLPQDFTCPYFTKTTVEKLLSNTNTASSKTQDYSSLGAIKSSQLVDIFLTNVWPSSITKSSSVPLPSPELASMGAPPVDEMVKTTKPKYIFSAGGGKPPKFWEREPFVWEGEEGRSTRFISLGAFGAEAVNGKKQRWFYAFSINPPSSDAPASTKPANATANPFADSRPPKRTIHEAEAENFIWGAVNQPLQPGKKQRQNALGEKKPKPGYK</sequence>
<feature type="compositionally biased region" description="Basic and acidic residues" evidence="1">
    <location>
        <begin position="344"/>
        <end position="353"/>
    </location>
</feature>
<dbReference type="PANTHER" id="PTHR12072">
    <property type="entry name" value="CWF19, CELL CYCLE CONTROL PROTEIN"/>
    <property type="match status" value="1"/>
</dbReference>
<gene>
    <name evidence="2" type="ORF">OE88DRAFT_938072</name>
</gene>
<evidence type="ECO:0000313" key="3">
    <source>
        <dbReference type="Proteomes" id="UP000305948"/>
    </source>
</evidence>
<name>A0A5C3NBG5_9AGAM</name>
<dbReference type="InterPro" id="IPR040194">
    <property type="entry name" value="Cwf19-like"/>
</dbReference>
<dbReference type="STRING" id="5364.A0A5C3NBG5"/>
<protein>
    <submittedName>
        <fullName evidence="2">Uncharacterized protein</fullName>
    </submittedName>
</protein>
<dbReference type="GO" id="GO:0000398">
    <property type="term" value="P:mRNA splicing, via spliceosome"/>
    <property type="evidence" value="ECO:0007669"/>
    <property type="project" value="TreeGrafter"/>
</dbReference>
<reference evidence="2 3" key="1">
    <citation type="journal article" date="2019" name="Nat. Ecol. Evol.">
        <title>Megaphylogeny resolves global patterns of mushroom evolution.</title>
        <authorList>
            <person name="Varga T."/>
            <person name="Krizsan K."/>
            <person name="Foldi C."/>
            <person name="Dima B."/>
            <person name="Sanchez-Garcia M."/>
            <person name="Sanchez-Ramirez S."/>
            <person name="Szollosi G.J."/>
            <person name="Szarkandi J.G."/>
            <person name="Papp V."/>
            <person name="Albert L."/>
            <person name="Andreopoulos W."/>
            <person name="Angelini C."/>
            <person name="Antonin V."/>
            <person name="Barry K.W."/>
            <person name="Bougher N.L."/>
            <person name="Buchanan P."/>
            <person name="Buyck B."/>
            <person name="Bense V."/>
            <person name="Catcheside P."/>
            <person name="Chovatia M."/>
            <person name="Cooper J."/>
            <person name="Damon W."/>
            <person name="Desjardin D."/>
            <person name="Finy P."/>
            <person name="Geml J."/>
            <person name="Haridas S."/>
            <person name="Hughes K."/>
            <person name="Justo A."/>
            <person name="Karasinski D."/>
            <person name="Kautmanova I."/>
            <person name="Kiss B."/>
            <person name="Kocsube S."/>
            <person name="Kotiranta H."/>
            <person name="LaButti K.M."/>
            <person name="Lechner B.E."/>
            <person name="Liimatainen K."/>
            <person name="Lipzen A."/>
            <person name="Lukacs Z."/>
            <person name="Mihaltcheva S."/>
            <person name="Morgado L.N."/>
            <person name="Niskanen T."/>
            <person name="Noordeloos M.E."/>
            <person name="Ohm R.A."/>
            <person name="Ortiz-Santana B."/>
            <person name="Ovrebo C."/>
            <person name="Racz N."/>
            <person name="Riley R."/>
            <person name="Savchenko A."/>
            <person name="Shiryaev A."/>
            <person name="Soop K."/>
            <person name="Spirin V."/>
            <person name="Szebenyi C."/>
            <person name="Tomsovsky M."/>
            <person name="Tulloss R.E."/>
            <person name="Uehling J."/>
            <person name="Grigoriev I.V."/>
            <person name="Vagvolgyi C."/>
            <person name="Papp T."/>
            <person name="Martin F.M."/>
            <person name="Miettinen O."/>
            <person name="Hibbett D.S."/>
            <person name="Nagy L.G."/>
        </authorList>
    </citation>
    <scope>NUCLEOTIDE SEQUENCE [LARGE SCALE GENOMIC DNA]</scope>
    <source>
        <strain evidence="2 3">OMC1185</strain>
    </source>
</reference>
<feature type="compositionally biased region" description="Polar residues" evidence="1">
    <location>
        <begin position="288"/>
        <end position="302"/>
    </location>
</feature>
<dbReference type="GO" id="GO:0061632">
    <property type="term" value="F:RNA lariat debranching enzyme activator activity"/>
    <property type="evidence" value="ECO:0007669"/>
    <property type="project" value="TreeGrafter"/>
</dbReference>
<accession>A0A5C3NBG5</accession>
<proteinExistence type="predicted"/>
<feature type="region of interest" description="Disordered" evidence="1">
    <location>
        <begin position="288"/>
        <end position="353"/>
    </location>
</feature>
<dbReference type="EMBL" id="ML213505">
    <property type="protein sequence ID" value="TFK54640.1"/>
    <property type="molecule type" value="Genomic_DNA"/>
</dbReference>
<dbReference type="CDD" id="cd07380">
    <property type="entry name" value="MPP_CWF19_N"/>
    <property type="match status" value="1"/>
</dbReference>
<dbReference type="PANTHER" id="PTHR12072:SF4">
    <property type="entry name" value="CWF19-LIKE PROTEIN 1"/>
    <property type="match status" value="1"/>
</dbReference>
<dbReference type="AlphaFoldDB" id="A0A5C3NBG5"/>
<dbReference type="OrthoDB" id="444325at2759"/>